<dbReference type="EMBL" id="SGWQ01000002">
    <property type="protein sequence ID" value="RZS43392.1"/>
    <property type="molecule type" value="Genomic_DNA"/>
</dbReference>
<dbReference type="Proteomes" id="UP000294257">
    <property type="component" value="Unassembled WGS sequence"/>
</dbReference>
<keyword evidence="2 5" id="KW-0808">Transferase</keyword>
<organism evidence="5 6">
    <name type="scientific">Herbihabitans rhizosphaerae</name>
    <dbReference type="NCBI Taxonomy" id="1872711"/>
    <lineage>
        <taxon>Bacteria</taxon>
        <taxon>Bacillati</taxon>
        <taxon>Actinomycetota</taxon>
        <taxon>Actinomycetes</taxon>
        <taxon>Pseudonocardiales</taxon>
        <taxon>Pseudonocardiaceae</taxon>
        <taxon>Herbihabitans</taxon>
    </lineage>
</organism>
<keyword evidence="6" id="KW-1185">Reference proteome</keyword>
<dbReference type="RefSeq" id="WP_130343244.1">
    <property type="nucleotide sequence ID" value="NZ_SGWQ01000002.1"/>
</dbReference>
<sequence>MTPRTTLRIALLSYRGKPFCGGQGVYVRNLSRELAALGHSVEVISGPPYPVLDNGVRLTRLPSLDLFAEPNPFRTPALRELRALPDWLEFAAMRRGGFGEPLAFSLRALWHLARRRHEFDVVHDNQCLGYGLLGVRALGLPVIATVHHPIAIDAELSREAGGDQRWYRFVRMQHQVARRLPAVLTVSGAARDQITTRMDVPPERIGVTPLAADRATFRPRPDVDRVPGRIVAIASADEPLKGLDHLLRAMPMLRERGARLVVVGRLKEDGPTAKLVADLGLESTVDFVHGLTGDELAGLFASAEVACVPSVFEGFSLPAVEAMTCGTPLVATTAGALPEVVGDAALLVPPANPAVLAGALTTVLRDSATRARLAAASLARAESFSWRATAEKTVTRYRTLLDASAVPAEVA</sequence>
<dbReference type="AlphaFoldDB" id="A0A4Q7L572"/>
<reference evidence="5 6" key="1">
    <citation type="submission" date="2019-02" db="EMBL/GenBank/DDBJ databases">
        <title>Genomic Encyclopedia of Type Strains, Phase IV (KMG-IV): sequencing the most valuable type-strain genomes for metagenomic binning, comparative biology and taxonomic classification.</title>
        <authorList>
            <person name="Goeker M."/>
        </authorList>
    </citation>
    <scope>NUCLEOTIDE SEQUENCE [LARGE SCALE GENOMIC DNA]</scope>
    <source>
        <strain evidence="5 6">DSM 101727</strain>
    </source>
</reference>
<gene>
    <name evidence="5" type="ORF">EV193_102371</name>
</gene>
<evidence type="ECO:0000256" key="1">
    <source>
        <dbReference type="ARBA" id="ARBA00022676"/>
    </source>
</evidence>
<evidence type="ECO:0000313" key="5">
    <source>
        <dbReference type="EMBL" id="RZS43392.1"/>
    </source>
</evidence>
<dbReference type="PANTHER" id="PTHR46401:SF2">
    <property type="entry name" value="GLYCOSYLTRANSFERASE WBBK-RELATED"/>
    <property type="match status" value="1"/>
</dbReference>
<dbReference type="Pfam" id="PF00534">
    <property type="entry name" value="Glycos_transf_1"/>
    <property type="match status" value="1"/>
</dbReference>
<accession>A0A4Q7L572</accession>
<dbReference type="PANTHER" id="PTHR46401">
    <property type="entry name" value="GLYCOSYLTRANSFERASE WBBK-RELATED"/>
    <property type="match status" value="1"/>
</dbReference>
<dbReference type="CDD" id="cd03801">
    <property type="entry name" value="GT4_PimA-like"/>
    <property type="match status" value="1"/>
</dbReference>
<dbReference type="GO" id="GO:0016757">
    <property type="term" value="F:glycosyltransferase activity"/>
    <property type="evidence" value="ECO:0007669"/>
    <property type="project" value="UniProtKB-KW"/>
</dbReference>
<protein>
    <submittedName>
        <fullName evidence="5">Glycosyltransferase involved in cell wall biosynthesis</fullName>
    </submittedName>
</protein>
<dbReference type="GO" id="GO:0009103">
    <property type="term" value="P:lipopolysaccharide biosynthetic process"/>
    <property type="evidence" value="ECO:0007669"/>
    <property type="project" value="TreeGrafter"/>
</dbReference>
<comment type="caution">
    <text evidence="5">The sequence shown here is derived from an EMBL/GenBank/DDBJ whole genome shotgun (WGS) entry which is preliminary data.</text>
</comment>
<evidence type="ECO:0000259" key="3">
    <source>
        <dbReference type="Pfam" id="PF00534"/>
    </source>
</evidence>
<proteinExistence type="predicted"/>
<dbReference type="Pfam" id="PF13439">
    <property type="entry name" value="Glyco_transf_4"/>
    <property type="match status" value="1"/>
</dbReference>
<dbReference type="InterPro" id="IPR001296">
    <property type="entry name" value="Glyco_trans_1"/>
</dbReference>
<evidence type="ECO:0000313" key="6">
    <source>
        <dbReference type="Proteomes" id="UP000294257"/>
    </source>
</evidence>
<dbReference type="InterPro" id="IPR028098">
    <property type="entry name" value="Glyco_trans_4-like_N"/>
</dbReference>
<name>A0A4Q7L572_9PSEU</name>
<dbReference type="OrthoDB" id="8555507at2"/>
<dbReference type="Gene3D" id="3.40.50.2000">
    <property type="entry name" value="Glycogen Phosphorylase B"/>
    <property type="match status" value="2"/>
</dbReference>
<feature type="domain" description="Glycosyltransferase subfamily 4-like N-terminal" evidence="4">
    <location>
        <begin position="21"/>
        <end position="213"/>
    </location>
</feature>
<evidence type="ECO:0000259" key="4">
    <source>
        <dbReference type="Pfam" id="PF13439"/>
    </source>
</evidence>
<evidence type="ECO:0000256" key="2">
    <source>
        <dbReference type="ARBA" id="ARBA00022679"/>
    </source>
</evidence>
<feature type="domain" description="Glycosyl transferase family 1" evidence="3">
    <location>
        <begin position="230"/>
        <end position="376"/>
    </location>
</feature>
<dbReference type="SUPFAM" id="SSF53756">
    <property type="entry name" value="UDP-Glycosyltransferase/glycogen phosphorylase"/>
    <property type="match status" value="1"/>
</dbReference>
<keyword evidence="1" id="KW-0328">Glycosyltransferase</keyword>